<dbReference type="Gene3D" id="2.60.410.10">
    <property type="entry name" value="D-Ala-D-Ala carboxypeptidase, C-terminal domain"/>
    <property type="match status" value="1"/>
</dbReference>
<organism evidence="12 13">
    <name type="scientific">Gracilinema caldarium (strain ATCC 51460 / DSM 7334 / H1)</name>
    <name type="common">Treponema caldarium</name>
    <dbReference type="NCBI Taxonomy" id="744872"/>
    <lineage>
        <taxon>Bacteria</taxon>
        <taxon>Pseudomonadati</taxon>
        <taxon>Spirochaetota</taxon>
        <taxon>Spirochaetia</taxon>
        <taxon>Spirochaetales</taxon>
        <taxon>Breznakiellaceae</taxon>
        <taxon>Gracilinema</taxon>
    </lineage>
</organism>
<comment type="similarity">
    <text evidence="2 10">Belongs to the peptidase S11 family.</text>
</comment>
<keyword evidence="13" id="KW-1185">Reference proteome</keyword>
<name>F8F0R5_GRAC1</name>
<dbReference type="eggNOG" id="COG1686">
    <property type="taxonomic scope" value="Bacteria"/>
</dbReference>
<dbReference type="HOGENOM" id="CLU_027070_8_1_12"/>
<feature type="active site" description="Proton acceptor" evidence="8">
    <location>
        <position position="57"/>
    </location>
</feature>
<dbReference type="Gene3D" id="3.40.710.10">
    <property type="entry name" value="DD-peptidase/beta-lactamase superfamily"/>
    <property type="match status" value="1"/>
</dbReference>
<dbReference type="STRING" id="744872.Spica_1629"/>
<dbReference type="GO" id="GO:0071555">
    <property type="term" value="P:cell wall organization"/>
    <property type="evidence" value="ECO:0007669"/>
    <property type="project" value="UniProtKB-KW"/>
</dbReference>
<accession>F8F0R5</accession>
<keyword evidence="12" id="KW-0121">Carboxypeptidase</keyword>
<feature type="active site" evidence="8">
    <location>
        <position position="118"/>
    </location>
</feature>
<keyword evidence="6" id="KW-0573">Peptidoglycan synthesis</keyword>
<dbReference type="GO" id="GO:0009252">
    <property type="term" value="P:peptidoglycan biosynthetic process"/>
    <property type="evidence" value="ECO:0007669"/>
    <property type="project" value="UniProtKB-KW"/>
</dbReference>
<feature type="domain" description="Peptidase S11 D-alanyl-D-alanine carboxypeptidase A N-terminal" evidence="11">
    <location>
        <begin position="21"/>
        <end position="263"/>
    </location>
</feature>
<keyword evidence="3" id="KW-0732">Signal</keyword>
<gene>
    <name evidence="12" type="ordered locus">Spica_1629</name>
</gene>
<dbReference type="PANTHER" id="PTHR21581:SF6">
    <property type="entry name" value="TRAFFICKING PROTEIN PARTICLE COMPLEX SUBUNIT 12"/>
    <property type="match status" value="1"/>
</dbReference>
<dbReference type="SUPFAM" id="SSF69189">
    <property type="entry name" value="Penicillin-binding protein associated domain"/>
    <property type="match status" value="1"/>
</dbReference>
<sequence length="411" mass="45392">MQRQFFLLLLVIIPGLLLVAEDLEIHSRSAILLDASTGTVLFEKNADEPIPPASLTKLVTMHIAFQDIAMGKVHLDDIVPIPRAAWAINQSWGSSLMFLGPGQRVTLRELLLGLAVCSGNDAAVAIALYLAPSIEVFAERMNQEVQRLGLTHTHFVEPSGISEHNVTTARDFAAFCRFYIAEHPDAITNFHAVREFAYPKAENVPETYRDNPRTIVQSNRNTLLDTLEGVDGLKTGYIIESGYNIALTAKRGDTRFLAVLLGGPGRSSLQGGQIRAEDGTKLLEWAFANYKTLHLSPIPLPQPRIWKGTLNKTNLHIADAVIDRNTNMLSFTTSIHRGIKLNQNIEIFEPVVAPIQVGTIIGRLIISDNEGTLQQFPLTVDETIPKGNLIKRMIDALILCFIAFFKNIGLT</sequence>
<dbReference type="Proteomes" id="UP000000503">
    <property type="component" value="Chromosome"/>
</dbReference>
<dbReference type="EC" id="3.4.16.4" evidence="12"/>
<dbReference type="GO" id="GO:0008360">
    <property type="term" value="P:regulation of cell shape"/>
    <property type="evidence" value="ECO:0007669"/>
    <property type="project" value="UniProtKB-KW"/>
</dbReference>
<dbReference type="InterPro" id="IPR018044">
    <property type="entry name" value="Peptidase_S11"/>
</dbReference>
<dbReference type="InterPro" id="IPR012338">
    <property type="entry name" value="Beta-lactam/transpept-like"/>
</dbReference>
<dbReference type="PRINTS" id="PR00725">
    <property type="entry name" value="DADACBPTASE1"/>
</dbReference>
<protein>
    <submittedName>
        <fullName evidence="12">Serine-type D-Ala-D-Ala carboxypeptidase</fullName>
        <ecNumber evidence="12">3.4.16.4</ecNumber>
    </submittedName>
</protein>
<keyword evidence="7" id="KW-0961">Cell wall biogenesis/degradation</keyword>
<dbReference type="Pfam" id="PF00768">
    <property type="entry name" value="Peptidase_S11"/>
    <property type="match status" value="1"/>
</dbReference>
<dbReference type="EMBL" id="CP002868">
    <property type="protein sequence ID" value="AEJ19772.1"/>
    <property type="molecule type" value="Genomic_DNA"/>
</dbReference>
<keyword evidence="4 12" id="KW-0378">Hydrolase</keyword>
<evidence type="ECO:0000256" key="10">
    <source>
        <dbReference type="RuleBase" id="RU004016"/>
    </source>
</evidence>
<dbReference type="GO" id="GO:0009002">
    <property type="term" value="F:serine-type D-Ala-D-Ala carboxypeptidase activity"/>
    <property type="evidence" value="ECO:0007669"/>
    <property type="project" value="UniProtKB-EC"/>
</dbReference>
<dbReference type="RefSeq" id="WP_013969081.1">
    <property type="nucleotide sequence ID" value="NC_015732.1"/>
</dbReference>
<dbReference type="PANTHER" id="PTHR21581">
    <property type="entry name" value="D-ALANYL-D-ALANINE CARBOXYPEPTIDASE"/>
    <property type="match status" value="1"/>
</dbReference>
<dbReference type="InterPro" id="IPR037167">
    <property type="entry name" value="Peptidase_S11_C_sf"/>
</dbReference>
<feature type="binding site" evidence="9">
    <location>
        <position position="234"/>
    </location>
    <ligand>
        <name>substrate</name>
    </ligand>
</feature>
<dbReference type="InterPro" id="IPR001967">
    <property type="entry name" value="Peptidase_S11_N"/>
</dbReference>
<dbReference type="AlphaFoldDB" id="F8F0R5"/>
<feature type="active site" description="Acyl-ester intermediate" evidence="8">
    <location>
        <position position="54"/>
    </location>
</feature>
<evidence type="ECO:0000256" key="5">
    <source>
        <dbReference type="ARBA" id="ARBA00022960"/>
    </source>
</evidence>
<keyword evidence="12" id="KW-0645">Protease</keyword>
<evidence type="ECO:0000256" key="1">
    <source>
        <dbReference type="ARBA" id="ARBA00003217"/>
    </source>
</evidence>
<dbReference type="InterPro" id="IPR015956">
    <property type="entry name" value="Peniciliin-bd_prot_C_sf"/>
</dbReference>
<keyword evidence="5" id="KW-0133">Cell shape</keyword>
<dbReference type="OrthoDB" id="9791132at2"/>
<dbReference type="SUPFAM" id="SSF56601">
    <property type="entry name" value="beta-lactamase/transpeptidase-like"/>
    <property type="match status" value="1"/>
</dbReference>
<evidence type="ECO:0000256" key="6">
    <source>
        <dbReference type="ARBA" id="ARBA00022984"/>
    </source>
</evidence>
<evidence type="ECO:0000256" key="4">
    <source>
        <dbReference type="ARBA" id="ARBA00022801"/>
    </source>
</evidence>
<proteinExistence type="inferred from homology"/>
<dbReference type="GO" id="GO:0006508">
    <property type="term" value="P:proteolysis"/>
    <property type="evidence" value="ECO:0007669"/>
    <property type="project" value="InterPro"/>
</dbReference>
<evidence type="ECO:0000313" key="12">
    <source>
        <dbReference type="EMBL" id="AEJ19772.1"/>
    </source>
</evidence>
<evidence type="ECO:0000256" key="9">
    <source>
        <dbReference type="PIRSR" id="PIRSR618044-2"/>
    </source>
</evidence>
<evidence type="ECO:0000256" key="3">
    <source>
        <dbReference type="ARBA" id="ARBA00022729"/>
    </source>
</evidence>
<reference evidence="13" key="1">
    <citation type="journal article" date="2013" name="Stand. Genomic Sci.">
        <title>Genome sequence of the thermophilic fresh-water bacterium Spirochaeta caldaria type strain (H1(T)), reclassification of Spirochaeta caldaria, Spirochaeta stenostrepta, and Spirochaeta zuelzerae in the genus Treponema as Treponema caldaria comb. nov., Treponema stenostrepta comb. nov., and Treponema zuelzerae comb. nov., and emendation of the genus Treponema.</title>
        <authorList>
            <person name="Abt B."/>
            <person name="Goker M."/>
            <person name="Scheuner C."/>
            <person name="Han C."/>
            <person name="Lu M."/>
            <person name="Misra M."/>
            <person name="Lapidus A."/>
            <person name="Nolan M."/>
            <person name="Lucas S."/>
            <person name="Hammon N."/>
            <person name="Deshpande S."/>
            <person name="Cheng J.F."/>
            <person name="Tapia R."/>
            <person name="Goodwin L.A."/>
            <person name="Pitluck S."/>
            <person name="Liolios K."/>
            <person name="Pagani I."/>
            <person name="Ivanova N."/>
            <person name="Mavromatis K."/>
            <person name="Mikhailova N."/>
            <person name="Huntemann M."/>
            <person name="Pati A."/>
            <person name="Chen A."/>
            <person name="Palaniappan K."/>
            <person name="Land M."/>
            <person name="Hauser L."/>
            <person name="Jeffries C.D."/>
            <person name="Rohde M."/>
            <person name="Spring S."/>
            <person name="Gronow S."/>
            <person name="Detter J.C."/>
            <person name="Bristow J."/>
            <person name="Eisen J.A."/>
            <person name="Markowitz V."/>
            <person name="Hugenholtz P."/>
            <person name="Kyrpides N.C."/>
            <person name="Woyke T."/>
            <person name="Klenk H.P."/>
        </authorList>
    </citation>
    <scope>NUCLEOTIDE SEQUENCE</scope>
    <source>
        <strain evidence="13">ATCC 51460 / DSM 7334 / H1</strain>
    </source>
</reference>
<evidence type="ECO:0000259" key="11">
    <source>
        <dbReference type="Pfam" id="PF00768"/>
    </source>
</evidence>
<dbReference type="KEGG" id="scd:Spica_1629"/>
<evidence type="ECO:0000256" key="8">
    <source>
        <dbReference type="PIRSR" id="PIRSR618044-1"/>
    </source>
</evidence>
<comment type="function">
    <text evidence="1">Removes C-terminal D-alanyl residues from sugar-peptide cell wall precursors.</text>
</comment>
<evidence type="ECO:0000313" key="13">
    <source>
        <dbReference type="Proteomes" id="UP000000503"/>
    </source>
</evidence>
<evidence type="ECO:0000256" key="7">
    <source>
        <dbReference type="ARBA" id="ARBA00023316"/>
    </source>
</evidence>
<evidence type="ECO:0000256" key="2">
    <source>
        <dbReference type="ARBA" id="ARBA00007164"/>
    </source>
</evidence>